<dbReference type="InterPro" id="IPR000924">
    <property type="entry name" value="Glu/Gln-tRNA-synth"/>
</dbReference>
<dbReference type="InterPro" id="IPR049940">
    <property type="entry name" value="GluQ/Sye"/>
</dbReference>
<keyword evidence="4" id="KW-0862">Zinc</keyword>
<dbReference type="EC" id="6.1.1.-" evidence="10"/>
<dbReference type="GO" id="GO:0004818">
    <property type="term" value="F:glutamate-tRNA ligase activity"/>
    <property type="evidence" value="ECO:0007669"/>
    <property type="project" value="TreeGrafter"/>
</dbReference>
<evidence type="ECO:0000256" key="2">
    <source>
        <dbReference type="ARBA" id="ARBA00022723"/>
    </source>
</evidence>
<dbReference type="HOGENOM" id="CLU_015768_0_0_5"/>
<evidence type="ECO:0000256" key="5">
    <source>
        <dbReference type="ARBA" id="ARBA00022840"/>
    </source>
</evidence>
<dbReference type="AlphaFoldDB" id="W6RYX0"/>
<dbReference type="RefSeq" id="WP_024317006.1">
    <property type="nucleotide sequence ID" value="NZ_ATTO01000044.1"/>
</dbReference>
<dbReference type="SUPFAM" id="SSF52374">
    <property type="entry name" value="Nucleotidylyl transferase"/>
    <property type="match status" value="1"/>
</dbReference>
<dbReference type="eggNOG" id="COG0008">
    <property type="taxonomic scope" value="Bacteria"/>
</dbReference>
<dbReference type="PATRIC" id="fig|348824.6.peg.4086"/>
<dbReference type="Pfam" id="PF00749">
    <property type="entry name" value="tRNA-synt_1c"/>
    <property type="match status" value="1"/>
</dbReference>
<evidence type="ECO:0000313" key="10">
    <source>
        <dbReference type="EMBL" id="CDM59441.1"/>
    </source>
</evidence>
<dbReference type="PANTHER" id="PTHR43311:SF1">
    <property type="entry name" value="GLUTAMYL-Q TRNA(ASP) SYNTHETASE"/>
    <property type="match status" value="1"/>
</dbReference>
<keyword evidence="2" id="KW-0479">Metal-binding</keyword>
<dbReference type="GO" id="GO:0005829">
    <property type="term" value="C:cytosol"/>
    <property type="evidence" value="ECO:0007669"/>
    <property type="project" value="TreeGrafter"/>
</dbReference>
<evidence type="ECO:0000256" key="6">
    <source>
        <dbReference type="ARBA" id="ARBA00023146"/>
    </source>
</evidence>
<keyword evidence="5 7" id="KW-0067">ATP-binding</keyword>
<feature type="domain" description="Glutamyl/glutaminyl-tRNA synthetase class Ib catalytic" evidence="9">
    <location>
        <begin position="11"/>
        <end position="281"/>
    </location>
</feature>
<dbReference type="Gene3D" id="3.40.50.620">
    <property type="entry name" value="HUPs"/>
    <property type="match status" value="1"/>
</dbReference>
<dbReference type="KEGG" id="rhl:LPU83_3804"/>
<keyword evidence="1 7" id="KW-0436">Ligase</keyword>
<dbReference type="GO" id="GO:0005524">
    <property type="term" value="F:ATP binding"/>
    <property type="evidence" value="ECO:0007669"/>
    <property type="project" value="UniProtKB-KW"/>
</dbReference>
<dbReference type="EMBL" id="HG916852">
    <property type="protein sequence ID" value="CDM59441.1"/>
    <property type="molecule type" value="Genomic_DNA"/>
</dbReference>
<evidence type="ECO:0000256" key="1">
    <source>
        <dbReference type="ARBA" id="ARBA00022598"/>
    </source>
</evidence>
<evidence type="ECO:0000259" key="9">
    <source>
        <dbReference type="Pfam" id="PF00749"/>
    </source>
</evidence>
<dbReference type="InterPro" id="IPR001412">
    <property type="entry name" value="aa-tRNA-synth_I_CS"/>
</dbReference>
<evidence type="ECO:0000256" key="8">
    <source>
        <dbReference type="SAM" id="MobiDB-lite"/>
    </source>
</evidence>
<dbReference type="PANTHER" id="PTHR43311">
    <property type="entry name" value="GLUTAMATE--TRNA LIGASE"/>
    <property type="match status" value="1"/>
</dbReference>
<keyword evidence="3 7" id="KW-0547">Nucleotide-binding</keyword>
<accession>W6RYX0</accession>
<keyword evidence="11" id="KW-1185">Reference proteome</keyword>
<organism evidence="10 11">
    <name type="scientific">Rhizobium favelukesii</name>
    <dbReference type="NCBI Taxonomy" id="348824"/>
    <lineage>
        <taxon>Bacteria</taxon>
        <taxon>Pseudomonadati</taxon>
        <taxon>Pseudomonadota</taxon>
        <taxon>Alphaproteobacteria</taxon>
        <taxon>Hyphomicrobiales</taxon>
        <taxon>Rhizobiaceae</taxon>
        <taxon>Rhizobium/Agrobacterium group</taxon>
        <taxon>Rhizobium</taxon>
    </lineage>
</organism>
<dbReference type="GO" id="GO:0006424">
    <property type="term" value="P:glutamyl-tRNA aminoacylation"/>
    <property type="evidence" value="ECO:0007669"/>
    <property type="project" value="TreeGrafter"/>
</dbReference>
<keyword evidence="6 7" id="KW-0030">Aminoacyl-tRNA synthetase</keyword>
<sequence>MTANPRQKPVFRFAPSPNGPLHLGHALSALLNRDMAISEEGRFLLRIEDIDLTRCTPEFEAGIYADLEWLAIDWERPVRRQSEHFEEYQAALDSLIAEGLAYPSFMTRGEIKTRVGSVEADGGPWPRDPDGSPLYPPDDRKRSDFDRQQLLTSGLKHAWRLDMTKAMQAVGEHLSWEETGDGNRGRIPTDPGAWGDVVLSRSDAPSSYHLSVVLDDALQGVTHVVRGLDLFPSTSVHRLLQALLGLPAPVYHHHRLITDEDGRKLSKSRSDTGLAELRERGLSPAEIRRLVGL</sequence>
<dbReference type="PROSITE" id="PS00178">
    <property type="entry name" value="AA_TRNA_LIGASE_I"/>
    <property type="match status" value="1"/>
</dbReference>
<evidence type="ECO:0000256" key="4">
    <source>
        <dbReference type="ARBA" id="ARBA00022833"/>
    </source>
</evidence>
<reference evidence="10" key="1">
    <citation type="submission" date="2013-11" db="EMBL/GenBank/DDBJ databases">
        <title>Draft genome sequence of the broad-host-range Rhizobium sp. LPU83 strain, a member of the low-genetic diversity Oregon-like Rhizobium sp. group.</title>
        <authorList>
            <person name="Wibberg D."/>
            <person name="Puehler A."/>
            <person name="Schlueter A."/>
        </authorList>
    </citation>
    <scope>NUCLEOTIDE SEQUENCE [LARGE SCALE GENOMIC DNA]</scope>
    <source>
        <strain evidence="10">LPU83</strain>
    </source>
</reference>
<evidence type="ECO:0000256" key="7">
    <source>
        <dbReference type="RuleBase" id="RU363037"/>
    </source>
</evidence>
<protein>
    <submittedName>
        <fullName evidence="10">Glutamyl-tRNA synthetase</fullName>
        <ecNumber evidence="10">6.1.1.-</ecNumber>
    </submittedName>
</protein>
<dbReference type="NCBIfam" id="NF004315">
    <property type="entry name" value="PRK05710.1-4"/>
    <property type="match status" value="1"/>
</dbReference>
<dbReference type="PRINTS" id="PR00987">
    <property type="entry name" value="TRNASYNTHGLU"/>
</dbReference>
<proteinExistence type="inferred from homology"/>
<dbReference type="Proteomes" id="UP000019443">
    <property type="component" value="Chromosome"/>
</dbReference>
<comment type="similarity">
    <text evidence="7">Belongs to the class-I aminoacyl-tRNA synthetase family.</text>
</comment>
<evidence type="ECO:0000256" key="3">
    <source>
        <dbReference type="ARBA" id="ARBA00022741"/>
    </source>
</evidence>
<dbReference type="InterPro" id="IPR014729">
    <property type="entry name" value="Rossmann-like_a/b/a_fold"/>
</dbReference>
<gene>
    <name evidence="10" type="primary">gltX3</name>
    <name evidence="10" type="ORF">LPU83_3804</name>
</gene>
<evidence type="ECO:0000313" key="11">
    <source>
        <dbReference type="Proteomes" id="UP000019443"/>
    </source>
</evidence>
<keyword evidence="7" id="KW-0648">Protein biosynthesis</keyword>
<feature type="region of interest" description="Disordered" evidence="8">
    <location>
        <begin position="117"/>
        <end position="143"/>
    </location>
</feature>
<dbReference type="InterPro" id="IPR020058">
    <property type="entry name" value="Glu/Gln-tRNA-synth_Ib_cat-dom"/>
</dbReference>
<name>W6RYX0_9HYPH</name>